<feature type="compositionally biased region" description="Gly residues" evidence="1">
    <location>
        <begin position="1"/>
        <end position="16"/>
    </location>
</feature>
<protein>
    <recommendedName>
        <fullName evidence="4">Acyl-CoA carboxylase subunit epsilon</fullName>
    </recommendedName>
</protein>
<evidence type="ECO:0000313" key="3">
    <source>
        <dbReference type="Proteomes" id="UP000272474"/>
    </source>
</evidence>
<dbReference type="Pfam" id="PF13822">
    <property type="entry name" value="ACC_epsilon"/>
    <property type="match status" value="1"/>
</dbReference>
<evidence type="ECO:0000256" key="1">
    <source>
        <dbReference type="SAM" id="MobiDB-lite"/>
    </source>
</evidence>
<dbReference type="GO" id="GO:0003989">
    <property type="term" value="F:acetyl-CoA carboxylase activity"/>
    <property type="evidence" value="ECO:0007669"/>
    <property type="project" value="InterPro"/>
</dbReference>
<dbReference type="InterPro" id="IPR032716">
    <property type="entry name" value="ACC_epsilon"/>
</dbReference>
<name>A0A3A9Z783_9ACTN</name>
<accession>A0A3A9Z783</accession>
<feature type="region of interest" description="Disordered" evidence="1">
    <location>
        <begin position="61"/>
        <end position="97"/>
    </location>
</feature>
<dbReference type="Proteomes" id="UP000272474">
    <property type="component" value="Unassembled WGS sequence"/>
</dbReference>
<proteinExistence type="predicted"/>
<dbReference type="EMBL" id="RBAL01000004">
    <property type="protein sequence ID" value="RKN43909.1"/>
    <property type="molecule type" value="Genomic_DNA"/>
</dbReference>
<sequence>MSGEGPGGSGGSGIHGVCGTAGVSGGGTRPGGVIRVLRGNPGEEELAAAVTALLAALAAAGERPAPEPGARWSSPAYRMTRAPGSRAVGAWRAGAWS</sequence>
<organism evidence="2 3">
    <name type="scientific">Streptomyces hoynatensis</name>
    <dbReference type="NCBI Taxonomy" id="1141874"/>
    <lineage>
        <taxon>Bacteria</taxon>
        <taxon>Bacillati</taxon>
        <taxon>Actinomycetota</taxon>
        <taxon>Actinomycetes</taxon>
        <taxon>Kitasatosporales</taxon>
        <taxon>Streptomycetaceae</taxon>
        <taxon>Streptomyces</taxon>
    </lineage>
</organism>
<dbReference type="AlphaFoldDB" id="A0A3A9Z783"/>
<reference evidence="2 3" key="1">
    <citation type="journal article" date="2014" name="Int. J. Syst. Evol. Microbiol.">
        <title>Streptomyces hoynatensis sp. nov., isolated from deep marine sediment.</title>
        <authorList>
            <person name="Veyisoglu A."/>
            <person name="Sahin N."/>
        </authorList>
    </citation>
    <scope>NUCLEOTIDE SEQUENCE [LARGE SCALE GENOMIC DNA]</scope>
    <source>
        <strain evidence="2 3">KCTC 29097</strain>
    </source>
</reference>
<evidence type="ECO:0000313" key="2">
    <source>
        <dbReference type="EMBL" id="RKN43909.1"/>
    </source>
</evidence>
<comment type="caution">
    <text evidence="2">The sequence shown here is derived from an EMBL/GenBank/DDBJ whole genome shotgun (WGS) entry which is preliminary data.</text>
</comment>
<feature type="region of interest" description="Disordered" evidence="1">
    <location>
        <begin position="1"/>
        <end position="31"/>
    </location>
</feature>
<keyword evidence="3" id="KW-1185">Reference proteome</keyword>
<dbReference type="GO" id="GO:0004658">
    <property type="term" value="F:propionyl-CoA carboxylase activity"/>
    <property type="evidence" value="ECO:0007669"/>
    <property type="project" value="InterPro"/>
</dbReference>
<evidence type="ECO:0008006" key="4">
    <source>
        <dbReference type="Google" id="ProtNLM"/>
    </source>
</evidence>
<gene>
    <name evidence="2" type="ORF">D7294_09470</name>
</gene>